<feature type="transmembrane region" description="Helical" evidence="1">
    <location>
        <begin position="217"/>
        <end position="237"/>
    </location>
</feature>
<keyword evidence="1" id="KW-0812">Transmembrane</keyword>
<dbReference type="EMBL" id="NMWV01000003">
    <property type="protein sequence ID" value="PLS25778.1"/>
    <property type="molecule type" value="Genomic_DNA"/>
</dbReference>
<name>A0A2N5IV14_9BIFI</name>
<feature type="transmembrane region" description="Helical" evidence="1">
    <location>
        <begin position="177"/>
        <end position="196"/>
    </location>
</feature>
<reference evidence="2 4" key="1">
    <citation type="submission" date="2017-07" db="EMBL/GenBank/DDBJ databases">
        <title>Bifidobacterium novel species.</title>
        <authorList>
            <person name="Lugli G.A."/>
            <person name="Milani C."/>
            <person name="Duranti S."/>
            <person name="Mangifesta M."/>
        </authorList>
    </citation>
    <scope>NUCLEOTIDE SEQUENCE [LARGE SCALE GENOMIC DNA]</scope>
    <source>
        <strain evidence="2 4">45</strain>
    </source>
</reference>
<feature type="transmembrane region" description="Helical" evidence="1">
    <location>
        <begin position="143"/>
        <end position="165"/>
    </location>
</feature>
<evidence type="ECO:0008006" key="6">
    <source>
        <dbReference type="Google" id="ProtNLM"/>
    </source>
</evidence>
<evidence type="ECO:0000313" key="2">
    <source>
        <dbReference type="EMBL" id="PLS25778.1"/>
    </source>
</evidence>
<feature type="transmembrane region" description="Helical" evidence="1">
    <location>
        <begin position="335"/>
        <end position="353"/>
    </location>
</feature>
<keyword evidence="5" id="KW-1185">Reference proteome</keyword>
<dbReference type="Proteomes" id="UP000234855">
    <property type="component" value="Unassembled WGS sequence"/>
</dbReference>
<feature type="transmembrane region" description="Helical" evidence="1">
    <location>
        <begin position="267"/>
        <end position="286"/>
    </location>
</feature>
<feature type="transmembrane region" description="Helical" evidence="1">
    <location>
        <begin position="399"/>
        <end position="417"/>
    </location>
</feature>
<feature type="transmembrane region" description="Helical" evidence="1">
    <location>
        <begin position="105"/>
        <end position="131"/>
    </location>
</feature>
<sequence length="640" mass="69421">MSSIASRANIIRRFPAAAVMIGTAVACGIVIAWFPDAIWDKPIQGIDAPAHYYFTREIMNDGLSVATSLLPNGGFYPPLFHTLAAFVATVGGALGIPMFTGSAAVVAAVNCVWILGGGILWPLGMALFCGYFFRNASIMTRSVLYFCIPILAVSSGANPFQMLYAGPLIAYAFASNLLPYLLLATLYFLDAFSTVLELKIGKAEGAAKSQDSQMHTAIRQLLIALGFTAAAFLLVMAAQPKLVFTYIVIMLPYAVFRLPWKLVAAMFGLLVLGAIAFFIFAVNIYPSAKYFHPETWFHTHRPSMDLKTSLTYAFTDGMVSGGINQGLTSFNVPTVAGWAMLVLLVISMVMALVHANKQSIAVLLSFALVLFVFECSATFTGAIPNIVTAVWYRNEVRTLTMLPFVILPVIALAGARLDTWLHDMAARPNIDQSTTVNQASLRMVARIFAGLCAAFMVVVMIGAQAVNPVKTAMRDSVNNAASLDKADPTEQLTHAKLDILTRMVKQTGTDAVVISDPMNGSMYATALFNANMLFPVYNPQNTGKGVIFSQVEQAFGSGNGKELLNTACGINPQQPAYFLSMGPQAPSLQFSFAAQYDPFHDAQRIEQYVIDGTMTKVQDYSSYGDYAKDWALYQLQCPAR</sequence>
<gene>
    <name evidence="3" type="ORF">BLI708_02880</name>
    <name evidence="2" type="ORF">Tam1G_0193</name>
</gene>
<evidence type="ECO:0000313" key="5">
    <source>
        <dbReference type="Proteomes" id="UP000663067"/>
    </source>
</evidence>
<evidence type="ECO:0000313" key="4">
    <source>
        <dbReference type="Proteomes" id="UP000234855"/>
    </source>
</evidence>
<reference evidence="3 5" key="2">
    <citation type="submission" date="2021-03" db="EMBL/GenBank/DDBJ databases">
        <title>Genome sequencing of Bifidobacterium imperatoris JCM 32708.</title>
        <authorList>
            <person name="Kim J."/>
        </authorList>
    </citation>
    <scope>NUCLEOTIDE SEQUENCE [LARGE SCALE GENOMIC DNA]</scope>
    <source>
        <strain evidence="3 5">JCM 32708</strain>
    </source>
</reference>
<dbReference type="EMBL" id="CP071591">
    <property type="protein sequence ID" value="QSY58264.1"/>
    <property type="molecule type" value="Genomic_DNA"/>
</dbReference>
<feature type="transmembrane region" description="Helical" evidence="1">
    <location>
        <begin position="447"/>
        <end position="466"/>
    </location>
</feature>
<accession>A0A2N5IV14</accession>
<dbReference type="InterPro" id="IPR046671">
    <property type="entry name" value="DUF6541"/>
</dbReference>
<dbReference type="Proteomes" id="UP000663067">
    <property type="component" value="Chromosome"/>
</dbReference>
<evidence type="ECO:0000256" key="1">
    <source>
        <dbReference type="SAM" id="Phobius"/>
    </source>
</evidence>
<evidence type="ECO:0000313" key="3">
    <source>
        <dbReference type="EMBL" id="QSY58264.1"/>
    </source>
</evidence>
<organism evidence="2 4">
    <name type="scientific">Bifidobacterium imperatoris</name>
    <dbReference type="NCBI Taxonomy" id="2020965"/>
    <lineage>
        <taxon>Bacteria</taxon>
        <taxon>Bacillati</taxon>
        <taxon>Actinomycetota</taxon>
        <taxon>Actinomycetes</taxon>
        <taxon>Bifidobacteriales</taxon>
        <taxon>Bifidobacteriaceae</taxon>
        <taxon>Bifidobacterium</taxon>
    </lineage>
</organism>
<keyword evidence="1" id="KW-0472">Membrane</keyword>
<dbReference type="Pfam" id="PF20176">
    <property type="entry name" value="DUF6541"/>
    <property type="match status" value="1"/>
</dbReference>
<dbReference type="PROSITE" id="PS51257">
    <property type="entry name" value="PROKAR_LIPOPROTEIN"/>
    <property type="match status" value="1"/>
</dbReference>
<proteinExistence type="predicted"/>
<feature type="transmembrane region" description="Helical" evidence="1">
    <location>
        <begin position="14"/>
        <end position="34"/>
    </location>
</feature>
<protein>
    <recommendedName>
        <fullName evidence="6">Transmembrane protein alanine and leucine rich</fullName>
    </recommendedName>
</protein>
<feature type="transmembrane region" description="Helical" evidence="1">
    <location>
        <begin position="79"/>
        <end position="99"/>
    </location>
</feature>
<dbReference type="RefSeq" id="WP_101625136.1">
    <property type="nucleotide sequence ID" value="NZ_CP071591.1"/>
</dbReference>
<keyword evidence="1" id="KW-1133">Transmembrane helix</keyword>
<dbReference type="AlphaFoldDB" id="A0A2N5IV14"/>
<feature type="transmembrane region" description="Helical" evidence="1">
    <location>
        <begin position="360"/>
        <end position="379"/>
    </location>
</feature>